<sequence length="145" mass="17308">MSFYEDSKNFKVWVDRYNGNVYRAVYELGQAAAKRVKDCNNKISNAEGISWVLNGHKPDYEHRRAYWDTKKAIIEEYIATNLELIDDKQICKCVRSSVWNSLNHRYLLYDYKGVDDESRRARIRILTKLIWYEIKPNYREDANDA</sequence>
<protein>
    <submittedName>
        <fullName evidence="1">Uncharacterized protein</fullName>
    </submittedName>
</protein>
<dbReference type="EMBL" id="BK016063">
    <property type="protein sequence ID" value="DAF92180.1"/>
    <property type="molecule type" value="Genomic_DNA"/>
</dbReference>
<proteinExistence type="predicted"/>
<reference evidence="1" key="1">
    <citation type="journal article" date="2021" name="Proc. Natl. Acad. Sci. U.S.A.">
        <title>A Catalog of Tens of Thousands of Viruses from Human Metagenomes Reveals Hidden Associations with Chronic Diseases.</title>
        <authorList>
            <person name="Tisza M.J."/>
            <person name="Buck C.B."/>
        </authorList>
    </citation>
    <scope>NUCLEOTIDE SEQUENCE</scope>
    <source>
        <strain evidence="1">CtgN495</strain>
    </source>
</reference>
<accession>A0A8S5UCK2</accession>
<name>A0A8S5UCK2_9CAUD</name>
<evidence type="ECO:0000313" key="1">
    <source>
        <dbReference type="EMBL" id="DAF92180.1"/>
    </source>
</evidence>
<organism evidence="1">
    <name type="scientific">Siphoviridae sp. ctgN495</name>
    <dbReference type="NCBI Taxonomy" id="2825608"/>
    <lineage>
        <taxon>Viruses</taxon>
        <taxon>Duplodnaviria</taxon>
        <taxon>Heunggongvirae</taxon>
        <taxon>Uroviricota</taxon>
        <taxon>Caudoviricetes</taxon>
    </lineage>
</organism>